<dbReference type="RefSeq" id="WP_007690937.1">
    <property type="nucleotide sequence ID" value="NZ_AJRK01000018.1"/>
</dbReference>
<keyword evidence="1" id="KW-0472">Membrane</keyword>
<dbReference type="CDD" id="cd00321">
    <property type="entry name" value="SO_family_Moco"/>
    <property type="match status" value="1"/>
</dbReference>
<dbReference type="Pfam" id="PF00174">
    <property type="entry name" value="Oxidored_molyb"/>
    <property type="match status" value="1"/>
</dbReference>
<dbReference type="OrthoDB" id="24039at2157"/>
<dbReference type="Gene3D" id="3.90.420.10">
    <property type="entry name" value="Oxidoreductase, molybdopterin-binding domain"/>
    <property type="match status" value="1"/>
</dbReference>
<feature type="domain" description="Oxidoreductase molybdopterin-binding" evidence="2">
    <location>
        <begin position="208"/>
        <end position="344"/>
    </location>
</feature>
<feature type="transmembrane region" description="Helical" evidence="1">
    <location>
        <begin position="80"/>
        <end position="100"/>
    </location>
</feature>
<organism evidence="3 4">
    <name type="scientific">Halococcus hamelinensis 100A6</name>
    <dbReference type="NCBI Taxonomy" id="1132509"/>
    <lineage>
        <taxon>Archaea</taxon>
        <taxon>Methanobacteriati</taxon>
        <taxon>Methanobacteriota</taxon>
        <taxon>Stenosarchaea group</taxon>
        <taxon>Halobacteria</taxon>
        <taxon>Halobacteriales</taxon>
        <taxon>Halococcaceae</taxon>
        <taxon>Halococcus</taxon>
    </lineage>
</organism>
<feature type="transmembrane region" description="Helical" evidence="1">
    <location>
        <begin position="106"/>
        <end position="127"/>
    </location>
</feature>
<evidence type="ECO:0000259" key="2">
    <source>
        <dbReference type="Pfam" id="PF00174"/>
    </source>
</evidence>
<dbReference type="Proteomes" id="UP000011566">
    <property type="component" value="Unassembled WGS sequence"/>
</dbReference>
<protein>
    <submittedName>
        <fullName evidence="3">Sulfite oxidase</fullName>
    </submittedName>
</protein>
<feature type="transmembrane region" description="Helical" evidence="1">
    <location>
        <begin position="40"/>
        <end position="59"/>
    </location>
</feature>
<feature type="transmembrane region" description="Helical" evidence="1">
    <location>
        <begin position="147"/>
        <end position="164"/>
    </location>
</feature>
<dbReference type="PANTHER" id="PTHR43032:SF2">
    <property type="entry name" value="BLL0505 PROTEIN"/>
    <property type="match status" value="1"/>
</dbReference>
<dbReference type="EMBL" id="AOMB01000009">
    <property type="protein sequence ID" value="EMA40818.1"/>
    <property type="molecule type" value="Genomic_DNA"/>
</dbReference>
<dbReference type="PRINTS" id="PR00407">
    <property type="entry name" value="EUMOPTERIN"/>
</dbReference>
<dbReference type="InterPro" id="IPR008335">
    <property type="entry name" value="Mopterin_OxRdtase_euk"/>
</dbReference>
<feature type="transmembrane region" description="Helical" evidence="1">
    <location>
        <begin position="12"/>
        <end position="34"/>
    </location>
</feature>
<sequence>MTRSRFELPPRLVDWSILVTVGFVAATGLLTLISGRPSDAVVFALHGVGGLALVLLLFWKLRRVRPRVTVRRAWDRHTPVSILLALLAVGALATGAVWSFGVTPRLGPWPLLFVHMVLGALVVPVLLVHLRSRFRLPSTHDFEGRRTALSSLAVVGFGALTWRLQRTANRLLDTGGEDHRFTGSTEDGSDAGNAFPVTSWVADDPDPIEADAWTLRIGGETRRELELTDSDLDPENGHRATLDCTSGWYSTHDWRGVRVGDLLDAVEPGTEAEWVSFRSVTGYRWSLPVEEAREALLATHVDGERLDHGHGYPLRLVAPGRRGFQWVKWVEAVDVTRRRDLGEWLAIFVSGFDR</sequence>
<dbReference type="PATRIC" id="fig|1132509.6.peg.808"/>
<keyword evidence="4" id="KW-1185">Reference proteome</keyword>
<proteinExistence type="predicted"/>
<evidence type="ECO:0000256" key="1">
    <source>
        <dbReference type="SAM" id="Phobius"/>
    </source>
</evidence>
<gene>
    <name evidence="3" type="ORF">C447_03451</name>
</gene>
<dbReference type="eggNOG" id="arCOG00264">
    <property type="taxonomic scope" value="Archaea"/>
</dbReference>
<dbReference type="SUPFAM" id="SSF56524">
    <property type="entry name" value="Oxidoreductase molybdopterin-binding domain"/>
    <property type="match status" value="1"/>
</dbReference>
<reference evidence="3 4" key="1">
    <citation type="journal article" date="2014" name="PLoS Genet.">
        <title>Phylogenetically driven sequencing of extremely halophilic archaea reveals strategies for static and dynamic osmo-response.</title>
        <authorList>
            <person name="Becker E.A."/>
            <person name="Seitzer P.M."/>
            <person name="Tritt A."/>
            <person name="Larsen D."/>
            <person name="Krusor M."/>
            <person name="Yao A.I."/>
            <person name="Wu D."/>
            <person name="Madern D."/>
            <person name="Eisen J.A."/>
            <person name="Darling A.E."/>
            <person name="Facciotti M.T."/>
        </authorList>
    </citation>
    <scope>NUCLEOTIDE SEQUENCE [LARGE SCALE GENOMIC DNA]</scope>
    <source>
        <strain evidence="3 4">100A6</strain>
    </source>
</reference>
<evidence type="ECO:0000313" key="4">
    <source>
        <dbReference type="Proteomes" id="UP000011566"/>
    </source>
</evidence>
<dbReference type="GO" id="GO:0016491">
    <property type="term" value="F:oxidoreductase activity"/>
    <property type="evidence" value="ECO:0007669"/>
    <property type="project" value="InterPro"/>
</dbReference>
<keyword evidence="1" id="KW-0812">Transmembrane</keyword>
<evidence type="ECO:0000313" key="3">
    <source>
        <dbReference type="EMBL" id="EMA40818.1"/>
    </source>
</evidence>
<accession>M0M5Y4</accession>
<name>M0M5Y4_9EURY</name>
<dbReference type="InterPro" id="IPR036374">
    <property type="entry name" value="OxRdtase_Mopterin-bd_sf"/>
</dbReference>
<dbReference type="PANTHER" id="PTHR43032">
    <property type="entry name" value="PROTEIN-METHIONINE-SULFOXIDE REDUCTASE"/>
    <property type="match status" value="1"/>
</dbReference>
<keyword evidence="1" id="KW-1133">Transmembrane helix</keyword>
<dbReference type="InterPro" id="IPR000572">
    <property type="entry name" value="OxRdtase_Mopterin-bd_dom"/>
</dbReference>
<comment type="caution">
    <text evidence="3">The sequence shown here is derived from an EMBL/GenBank/DDBJ whole genome shotgun (WGS) entry which is preliminary data.</text>
</comment>
<dbReference type="AlphaFoldDB" id="M0M5Y4"/>